<evidence type="ECO:0000313" key="1">
    <source>
        <dbReference type="EMBL" id="QDV28944.1"/>
    </source>
</evidence>
<reference evidence="1 2" key="1">
    <citation type="submission" date="2019-02" db="EMBL/GenBank/DDBJ databases">
        <title>Deep-cultivation of Planctomycetes and their phenomic and genomic characterization uncovers novel biology.</title>
        <authorList>
            <person name="Wiegand S."/>
            <person name="Jogler M."/>
            <person name="Boedeker C."/>
            <person name="Pinto D."/>
            <person name="Vollmers J."/>
            <person name="Rivas-Marin E."/>
            <person name="Kohn T."/>
            <person name="Peeters S.H."/>
            <person name="Heuer A."/>
            <person name="Rast P."/>
            <person name="Oberbeckmann S."/>
            <person name="Bunk B."/>
            <person name="Jeske O."/>
            <person name="Meyerdierks A."/>
            <person name="Storesund J.E."/>
            <person name="Kallscheuer N."/>
            <person name="Luecker S."/>
            <person name="Lage O.M."/>
            <person name="Pohl T."/>
            <person name="Merkel B.J."/>
            <person name="Hornburger P."/>
            <person name="Mueller R.-W."/>
            <person name="Bruemmer F."/>
            <person name="Labrenz M."/>
            <person name="Spormann A.M."/>
            <person name="Op den Camp H."/>
            <person name="Overmann J."/>
            <person name="Amann R."/>
            <person name="Jetten M.S.M."/>
            <person name="Mascher T."/>
            <person name="Medema M.H."/>
            <person name="Devos D.P."/>
            <person name="Kaster A.-K."/>
            <person name="Ovreas L."/>
            <person name="Rohde M."/>
            <person name="Galperin M.Y."/>
            <person name="Jogler C."/>
        </authorList>
    </citation>
    <scope>NUCLEOTIDE SEQUENCE [LARGE SCALE GENOMIC DNA]</scope>
    <source>
        <strain evidence="1 2">Spb1</strain>
    </source>
</reference>
<dbReference type="KEGG" id="peh:Spb1_08110"/>
<organism evidence="1 2">
    <name type="scientific">Planctopirus ephydatiae</name>
    <dbReference type="NCBI Taxonomy" id="2528019"/>
    <lineage>
        <taxon>Bacteria</taxon>
        <taxon>Pseudomonadati</taxon>
        <taxon>Planctomycetota</taxon>
        <taxon>Planctomycetia</taxon>
        <taxon>Planctomycetales</taxon>
        <taxon>Planctomycetaceae</taxon>
        <taxon>Planctopirus</taxon>
    </lineage>
</organism>
<keyword evidence="2" id="KW-1185">Reference proteome</keyword>
<dbReference type="EMBL" id="CP036299">
    <property type="protein sequence ID" value="QDV28944.1"/>
    <property type="molecule type" value="Genomic_DNA"/>
</dbReference>
<name>A0A518GK35_9PLAN</name>
<protein>
    <submittedName>
        <fullName evidence="1">Uncharacterized protein</fullName>
    </submittedName>
</protein>
<gene>
    <name evidence="1" type="ORF">Spb1_08110</name>
</gene>
<dbReference type="Proteomes" id="UP000315349">
    <property type="component" value="Chromosome"/>
</dbReference>
<dbReference type="AlphaFoldDB" id="A0A518GK35"/>
<evidence type="ECO:0000313" key="2">
    <source>
        <dbReference type="Proteomes" id="UP000315349"/>
    </source>
</evidence>
<sequence length="62" mass="6954">MPAGVATNVLDCSPSHEYFNFLCMLFEFVGGQLNSSKLQYTSGFEIILRSVSYHVGPHPRLF</sequence>
<accession>A0A518GK35</accession>
<proteinExistence type="predicted"/>